<name>A0A843WRD6_COLES</name>
<evidence type="ECO:0000313" key="3">
    <source>
        <dbReference type="Proteomes" id="UP000652761"/>
    </source>
</evidence>
<comment type="caution">
    <text evidence="2">The sequence shown here is derived from an EMBL/GenBank/DDBJ whole genome shotgun (WGS) entry which is preliminary data.</text>
</comment>
<protein>
    <submittedName>
        <fullName evidence="2">Uncharacterized protein</fullName>
    </submittedName>
</protein>
<keyword evidence="1" id="KW-1133">Transmembrane helix</keyword>
<organism evidence="2 3">
    <name type="scientific">Colocasia esculenta</name>
    <name type="common">Wild taro</name>
    <name type="synonym">Arum esculentum</name>
    <dbReference type="NCBI Taxonomy" id="4460"/>
    <lineage>
        <taxon>Eukaryota</taxon>
        <taxon>Viridiplantae</taxon>
        <taxon>Streptophyta</taxon>
        <taxon>Embryophyta</taxon>
        <taxon>Tracheophyta</taxon>
        <taxon>Spermatophyta</taxon>
        <taxon>Magnoliopsida</taxon>
        <taxon>Liliopsida</taxon>
        <taxon>Araceae</taxon>
        <taxon>Aroideae</taxon>
        <taxon>Colocasieae</taxon>
        <taxon>Colocasia</taxon>
    </lineage>
</organism>
<keyword evidence="1" id="KW-0812">Transmembrane</keyword>
<accession>A0A843WRD6</accession>
<proteinExistence type="predicted"/>
<dbReference type="OrthoDB" id="21589at2759"/>
<sequence>MLGTFPMLPERSIRVGIPIYLCNKEGASLLVRRFGSLVKRSLEFVTAGTRLKLVATLQVSSLKDMPTIVIAGIRERFVIRCALLDEGSFAQFESYPERERALVEGRRLSSSAKFVVIQVRAFLPRLQKVLPCELRRNLPVERSLRQFHEEITSAWTSFSDLILRGQSCFCKGQTNPAGADGEGNSQEAEHQHEPQRQVVRRFQFAIQIDLGLILKLAAVVFLFNQEGSRQRLITLLLSALLIYLYQTGALAPILRWLRRAGAPPQQQAAVRPENAPVVVQDDAYERQPENVGAENQNQPIENERQIGNENHVEVGRPNGVELWEIAREIKMVIVGFVVSLFPGFHHHND</sequence>
<gene>
    <name evidence="2" type="ORF">Taro_040771</name>
</gene>
<feature type="transmembrane region" description="Helical" evidence="1">
    <location>
        <begin position="235"/>
        <end position="257"/>
    </location>
</feature>
<dbReference type="EMBL" id="NMUH01003988">
    <property type="protein sequence ID" value="MQM07921.1"/>
    <property type="molecule type" value="Genomic_DNA"/>
</dbReference>
<keyword evidence="1" id="KW-0472">Membrane</keyword>
<evidence type="ECO:0000313" key="2">
    <source>
        <dbReference type="EMBL" id="MQM07921.1"/>
    </source>
</evidence>
<reference evidence="2" key="1">
    <citation type="submission" date="2017-07" db="EMBL/GenBank/DDBJ databases">
        <title>Taro Niue Genome Assembly and Annotation.</title>
        <authorList>
            <person name="Atibalentja N."/>
            <person name="Keating K."/>
            <person name="Fields C.J."/>
        </authorList>
    </citation>
    <scope>NUCLEOTIDE SEQUENCE</scope>
    <source>
        <strain evidence="2">Niue_2</strain>
        <tissue evidence="2">Leaf</tissue>
    </source>
</reference>
<keyword evidence="3" id="KW-1185">Reference proteome</keyword>
<feature type="transmembrane region" description="Helical" evidence="1">
    <location>
        <begin position="204"/>
        <end position="223"/>
    </location>
</feature>
<dbReference type="PANTHER" id="PTHR36787">
    <property type="entry name" value="TRANSMEMBRANE PROTEIN"/>
    <property type="match status" value="1"/>
</dbReference>
<dbReference type="AlphaFoldDB" id="A0A843WRD6"/>
<evidence type="ECO:0000256" key="1">
    <source>
        <dbReference type="SAM" id="Phobius"/>
    </source>
</evidence>
<dbReference type="Proteomes" id="UP000652761">
    <property type="component" value="Unassembled WGS sequence"/>
</dbReference>